<dbReference type="EMBL" id="FOFB01000001">
    <property type="protein sequence ID" value="SEP65253.1"/>
    <property type="molecule type" value="Genomic_DNA"/>
</dbReference>
<organism evidence="1 2">
    <name type="scientific">Neolewinella agarilytica</name>
    <dbReference type="NCBI Taxonomy" id="478744"/>
    <lineage>
        <taxon>Bacteria</taxon>
        <taxon>Pseudomonadati</taxon>
        <taxon>Bacteroidota</taxon>
        <taxon>Saprospiria</taxon>
        <taxon>Saprospirales</taxon>
        <taxon>Lewinellaceae</taxon>
        <taxon>Neolewinella</taxon>
    </lineage>
</organism>
<dbReference type="Proteomes" id="UP000199021">
    <property type="component" value="Unassembled WGS sequence"/>
</dbReference>
<accession>A0A1H8ZLZ1</accession>
<protein>
    <submittedName>
        <fullName evidence="1">Uncharacterized protein</fullName>
    </submittedName>
</protein>
<evidence type="ECO:0000313" key="2">
    <source>
        <dbReference type="Proteomes" id="UP000199021"/>
    </source>
</evidence>
<gene>
    <name evidence="1" type="ORF">SAMN05444359_101368</name>
</gene>
<dbReference type="STRING" id="478744.SAMN05444359_101368"/>
<dbReference type="InParanoid" id="A0A1H8ZLZ1"/>
<reference evidence="2" key="1">
    <citation type="submission" date="2016-10" db="EMBL/GenBank/DDBJ databases">
        <authorList>
            <person name="Varghese N."/>
            <person name="Submissions S."/>
        </authorList>
    </citation>
    <scope>NUCLEOTIDE SEQUENCE [LARGE SCALE GENOMIC DNA]</scope>
    <source>
        <strain evidence="2">DSM 24740</strain>
    </source>
</reference>
<name>A0A1H8ZLZ1_9BACT</name>
<keyword evidence="2" id="KW-1185">Reference proteome</keyword>
<proteinExistence type="predicted"/>
<evidence type="ECO:0000313" key="1">
    <source>
        <dbReference type="EMBL" id="SEP65253.1"/>
    </source>
</evidence>
<dbReference type="AlphaFoldDB" id="A0A1H8ZLZ1"/>
<sequence length="71" mass="8009">MVFQLDWWLNTDCCRLGRLQVGQVAGYRLQVGQVATCNLKLETCNLKLATCNLQLETCNLPPPYPNNKLAL</sequence>